<dbReference type="AlphaFoldDB" id="A0A251JN44"/>
<dbReference type="GO" id="GO:0048574">
    <property type="term" value="P:long-day photoperiodism, flowering"/>
    <property type="evidence" value="ECO:0007669"/>
    <property type="project" value="EnsemblPlants"/>
</dbReference>
<feature type="compositionally biased region" description="Polar residues" evidence="1">
    <location>
        <begin position="422"/>
        <end position="432"/>
    </location>
</feature>
<dbReference type="PANTHER" id="PTHR33873:SF15">
    <property type="entry name" value="TRANSCRIPTION FACTOR VOZ2"/>
    <property type="match status" value="1"/>
</dbReference>
<dbReference type="GO" id="GO:0009651">
    <property type="term" value="P:response to salt stress"/>
    <property type="evidence" value="ECO:0007669"/>
    <property type="project" value="EnsemblPlants"/>
</dbReference>
<dbReference type="Gramene" id="Manes.12G092900.5.v8.1">
    <property type="protein sequence ID" value="Manes.12G092900.5.v8.1.CDS"/>
    <property type="gene ID" value="Manes.12G092900.v8.1"/>
</dbReference>
<dbReference type="GO" id="GO:0043565">
    <property type="term" value="F:sequence-specific DNA binding"/>
    <property type="evidence" value="ECO:0000318"/>
    <property type="project" value="GO_Central"/>
</dbReference>
<evidence type="ECO:0000256" key="1">
    <source>
        <dbReference type="SAM" id="MobiDB-lite"/>
    </source>
</evidence>
<sequence>MQKNAKSKCASSSHHLFVDNAKNRLNDLQERFSNLQAAIKDGRVSDVAILEEQVYQSLREWKADLDAPSPASSVLGGSLGTFSDDIGRLLKLCEEEDDATSALAEQSVLKPEPTDQNLNIGHFTAFEDGCLPNSDSQIHNFQGFDQSNSSALALQDMVVSTSDMNTFLDCHHFILDEGFNHGLSFGYTDGKELGKSAEMNNLPINPPPAAFMGPQCALWDCTRPAQGSEWFADYCSNFHATLALNEGPPGMTPVLRPWGISLKDNSLFNALTAKKQGKNVGIPQCEGAASMKSPWNAAELFDLRLLDGETIREWLFFDKPRRAFESGSRKQRSLPDYRGRGWHESRKQVMKEFGGQKRSYYMDPQPPGCYEWHLYEYEVNNYDECALYRLEVKLVDEKKTPRGKVMKDSLADLQKKMGKLTADTSDSSPSTKGRTKVDGKTKAEDVDSSEDHKTTGAGSVGCDSIQWSSK</sequence>
<reference evidence="2 3" key="1">
    <citation type="submission" date="2016-02" db="EMBL/GenBank/DDBJ databases">
        <title>WGS assembly of Manihot esculenta.</title>
        <authorList>
            <person name="Bredeson J.V."/>
            <person name="Prochnik S.E."/>
            <person name="Lyons J.B."/>
            <person name="Schmutz J."/>
            <person name="Grimwood J."/>
            <person name="Vrebalov J."/>
            <person name="Bart R.S."/>
            <person name="Amuge T."/>
            <person name="Ferguson M.E."/>
            <person name="Green R."/>
            <person name="Putnam N."/>
            <person name="Stites J."/>
            <person name="Rounsley S."/>
            <person name="Rokhsar D.S."/>
        </authorList>
    </citation>
    <scope>NUCLEOTIDE SEQUENCE [LARGE SCALE GENOMIC DNA]</scope>
    <source>
        <strain evidence="3">cv. AM560-2</strain>
        <tissue evidence="2">Leaf</tissue>
    </source>
</reference>
<evidence type="ECO:0000313" key="2">
    <source>
        <dbReference type="EMBL" id="OAY35338.1"/>
    </source>
</evidence>
<dbReference type="GO" id="GO:1905761">
    <property type="term" value="F:SCF ubiquitin ligase complex binding"/>
    <property type="evidence" value="ECO:0007669"/>
    <property type="project" value="EnsemblPlants"/>
</dbReference>
<evidence type="ECO:0008006" key="4">
    <source>
        <dbReference type="Google" id="ProtNLM"/>
    </source>
</evidence>
<dbReference type="STRING" id="3983.A0A251JN44"/>
<protein>
    <recommendedName>
        <fullName evidence="4">Transcription factor VOZ1</fullName>
    </recommendedName>
</protein>
<dbReference type="InterPro" id="IPR039277">
    <property type="entry name" value="VOZ1/VOZ2"/>
</dbReference>
<dbReference type="OrthoDB" id="1848362at2759"/>
<proteinExistence type="predicted"/>
<dbReference type="Gramene" id="Manes.12G092900.4.v8.1">
    <property type="protein sequence ID" value="Manes.12G092900.4.v8.1.CDS"/>
    <property type="gene ID" value="Manes.12G092900.v8.1"/>
</dbReference>
<dbReference type="EMBL" id="CM004398">
    <property type="protein sequence ID" value="OAY35339.1"/>
    <property type="molecule type" value="Genomic_DNA"/>
</dbReference>
<dbReference type="Gramene" id="Manes.12G092900.3.v8.1">
    <property type="protein sequence ID" value="Manes.12G092900.3.v8.1.CDS"/>
    <property type="gene ID" value="Manes.12G092900.v8.1"/>
</dbReference>
<gene>
    <name evidence="2" type="ORF">MANES_12G092900</name>
</gene>
<dbReference type="GO" id="GO:0005737">
    <property type="term" value="C:cytoplasm"/>
    <property type="evidence" value="ECO:0007669"/>
    <property type="project" value="EnsemblPlants"/>
</dbReference>
<name>A0A251JN44_MANES</name>
<evidence type="ECO:0000313" key="3">
    <source>
        <dbReference type="Proteomes" id="UP000091857"/>
    </source>
</evidence>
<organism evidence="2 3">
    <name type="scientific">Manihot esculenta</name>
    <name type="common">Cassava</name>
    <name type="synonym">Jatropha manihot</name>
    <dbReference type="NCBI Taxonomy" id="3983"/>
    <lineage>
        <taxon>Eukaryota</taxon>
        <taxon>Viridiplantae</taxon>
        <taxon>Streptophyta</taxon>
        <taxon>Embryophyta</taxon>
        <taxon>Tracheophyta</taxon>
        <taxon>Spermatophyta</taxon>
        <taxon>Magnoliopsida</taxon>
        <taxon>eudicotyledons</taxon>
        <taxon>Gunneridae</taxon>
        <taxon>Pentapetalae</taxon>
        <taxon>rosids</taxon>
        <taxon>fabids</taxon>
        <taxon>Malpighiales</taxon>
        <taxon>Euphorbiaceae</taxon>
        <taxon>Crotonoideae</taxon>
        <taxon>Manihoteae</taxon>
        <taxon>Manihot</taxon>
    </lineage>
</organism>
<dbReference type="GO" id="GO:0045893">
    <property type="term" value="P:positive regulation of DNA-templated transcription"/>
    <property type="evidence" value="ECO:0000318"/>
    <property type="project" value="GO_Central"/>
</dbReference>
<dbReference type="GO" id="GO:0048578">
    <property type="term" value="P:positive regulation of long-day photoperiodism, flowering"/>
    <property type="evidence" value="ECO:0000318"/>
    <property type="project" value="GO_Central"/>
</dbReference>
<dbReference type="Proteomes" id="UP000091857">
    <property type="component" value="Chromosome 12"/>
</dbReference>
<dbReference type="EMBL" id="CM004398">
    <property type="protein sequence ID" value="OAY35338.1"/>
    <property type="molecule type" value="Genomic_DNA"/>
</dbReference>
<feature type="compositionally biased region" description="Basic and acidic residues" evidence="1">
    <location>
        <begin position="435"/>
        <end position="454"/>
    </location>
</feature>
<dbReference type="PANTHER" id="PTHR33873">
    <property type="entry name" value="TRANSCRIPTION FACTOR VOZ1"/>
    <property type="match status" value="1"/>
</dbReference>
<dbReference type="GO" id="GO:0005634">
    <property type="term" value="C:nucleus"/>
    <property type="evidence" value="ECO:0000318"/>
    <property type="project" value="GO_Central"/>
</dbReference>
<feature type="region of interest" description="Disordered" evidence="1">
    <location>
        <begin position="418"/>
        <end position="470"/>
    </location>
</feature>
<keyword evidence="3" id="KW-1185">Reference proteome</keyword>
<accession>A0A251JN44</accession>